<name>A0A926QKU7_9BACL</name>
<sequence>MVHKEQSNLNRIVRDLGIENIVDLLIEQIPGSDLNTLLLEAFSRKTKKSSASDLLRRYEANRFVQAARVNPLELKQLELDTLKIAQDHSFIPLQMSPVAPLGSCSIVATVDQNKIISALRGTEVVADATNLLALHISDCLKSGKLNNEDDFIRFCTTHRHVRAQNPQKAPGILSHFQLFCMVTSGKDKGPYSFEKQSFWEHINVYKDIFQALFHSDLEIVLSVRSGYKDSEGLVQRILRYGEEKSIHVVTSKSSTKTENQYYNGLQFTIIATINGHVLKIGDGGIVDWSQQLLGNKKERMMISAIGLDRLLL</sequence>
<evidence type="ECO:0000313" key="1">
    <source>
        <dbReference type="EMBL" id="MBD0381882.1"/>
    </source>
</evidence>
<accession>A0A926QKU7</accession>
<dbReference type="RefSeq" id="WP_188175662.1">
    <property type="nucleotide sequence ID" value="NZ_JACVVD010000005.1"/>
</dbReference>
<dbReference type="Proteomes" id="UP000650466">
    <property type="component" value="Unassembled WGS sequence"/>
</dbReference>
<protein>
    <submittedName>
        <fullName evidence="1">Uncharacterized protein</fullName>
    </submittedName>
</protein>
<reference evidence="1" key="1">
    <citation type="submission" date="2020-09" db="EMBL/GenBank/DDBJ databases">
        <title>Draft Genome Sequence of Paenibacillus sp. WST5.</title>
        <authorList>
            <person name="Bao Z."/>
        </authorList>
    </citation>
    <scope>NUCLEOTIDE SEQUENCE</scope>
    <source>
        <strain evidence="1">WST5</strain>
    </source>
</reference>
<organism evidence="1 2">
    <name type="scientific">Paenibacillus sedimenti</name>
    <dbReference type="NCBI Taxonomy" id="2770274"/>
    <lineage>
        <taxon>Bacteria</taxon>
        <taxon>Bacillati</taxon>
        <taxon>Bacillota</taxon>
        <taxon>Bacilli</taxon>
        <taxon>Bacillales</taxon>
        <taxon>Paenibacillaceae</taxon>
        <taxon>Paenibacillus</taxon>
    </lineage>
</organism>
<dbReference type="EMBL" id="JACVVD010000005">
    <property type="protein sequence ID" value="MBD0381882.1"/>
    <property type="molecule type" value="Genomic_DNA"/>
</dbReference>
<keyword evidence="2" id="KW-1185">Reference proteome</keyword>
<evidence type="ECO:0000313" key="2">
    <source>
        <dbReference type="Proteomes" id="UP000650466"/>
    </source>
</evidence>
<dbReference type="AlphaFoldDB" id="A0A926QKU7"/>
<gene>
    <name evidence="1" type="ORF">ICC18_17285</name>
</gene>
<comment type="caution">
    <text evidence="1">The sequence shown here is derived from an EMBL/GenBank/DDBJ whole genome shotgun (WGS) entry which is preliminary data.</text>
</comment>
<proteinExistence type="predicted"/>